<evidence type="ECO:0000313" key="2">
    <source>
        <dbReference type="Proteomes" id="UP001237642"/>
    </source>
</evidence>
<gene>
    <name evidence="1" type="ORF">POM88_001813</name>
</gene>
<evidence type="ECO:0000313" key="1">
    <source>
        <dbReference type="EMBL" id="KAK1402208.1"/>
    </source>
</evidence>
<name>A0AAD8JFP7_9APIA</name>
<reference evidence="1" key="1">
    <citation type="submission" date="2023-02" db="EMBL/GenBank/DDBJ databases">
        <title>Genome of toxic invasive species Heracleum sosnowskyi carries increased number of genes despite the absence of recent whole-genome duplications.</title>
        <authorList>
            <person name="Schelkunov M."/>
            <person name="Shtratnikova V."/>
            <person name="Makarenko M."/>
            <person name="Klepikova A."/>
            <person name="Omelchenko D."/>
            <person name="Novikova G."/>
            <person name="Obukhova E."/>
            <person name="Bogdanov V."/>
            <person name="Penin A."/>
            <person name="Logacheva M."/>
        </authorList>
    </citation>
    <scope>NUCLEOTIDE SEQUENCE</scope>
    <source>
        <strain evidence="1">Hsosn_3</strain>
        <tissue evidence="1">Leaf</tissue>
    </source>
</reference>
<accession>A0AAD8JFP7</accession>
<comment type="caution">
    <text evidence="1">The sequence shown here is derived from an EMBL/GenBank/DDBJ whole genome shotgun (WGS) entry which is preliminary data.</text>
</comment>
<keyword evidence="2" id="KW-1185">Reference proteome</keyword>
<sequence length="321" mass="36572">MNCDSSSTTSVNGFYSFLTQALDNLDLSLVSHSFMSIQFLQHVLSTLQSFHSQLCILVQKLHLPVGEKWLDQYMDETSRLWEVCHVLKSAVSGMENYYTSGSNIGFSLNDRILETQHYRQVLRAISGCQREIVGLEEENRSLLETRIQPLSLKFDENLGTESKFNNFNGFQGVLHALKNIGSLLLMILLGALVYHHPETSFSSQLDYEGHMVLGSAFLVSAARLHQRVKTTLINQQQQHQQGILLYEFLNTKAVMEDVKVDLETIVELESEVDDIHDNVKKLKNSFEVLKSGVENIIVQLDDFFDEIVEGRKKLLDLCIQR</sequence>
<proteinExistence type="predicted"/>
<dbReference type="Proteomes" id="UP001237642">
    <property type="component" value="Unassembled WGS sequence"/>
</dbReference>
<dbReference type="EMBL" id="JAUIZM010000001">
    <property type="protein sequence ID" value="KAK1402208.1"/>
    <property type="molecule type" value="Genomic_DNA"/>
</dbReference>
<dbReference type="PANTHER" id="PTHR31509">
    <property type="entry name" value="BPS1-LIKE PROTEIN"/>
    <property type="match status" value="1"/>
</dbReference>
<protein>
    <submittedName>
        <fullName evidence="1">Monofunctional biosynthetic peptidoglycan transglycosylase</fullName>
    </submittedName>
</protein>
<organism evidence="1 2">
    <name type="scientific">Heracleum sosnowskyi</name>
    <dbReference type="NCBI Taxonomy" id="360622"/>
    <lineage>
        <taxon>Eukaryota</taxon>
        <taxon>Viridiplantae</taxon>
        <taxon>Streptophyta</taxon>
        <taxon>Embryophyta</taxon>
        <taxon>Tracheophyta</taxon>
        <taxon>Spermatophyta</taxon>
        <taxon>Magnoliopsida</taxon>
        <taxon>eudicotyledons</taxon>
        <taxon>Gunneridae</taxon>
        <taxon>Pentapetalae</taxon>
        <taxon>asterids</taxon>
        <taxon>campanulids</taxon>
        <taxon>Apiales</taxon>
        <taxon>Apiaceae</taxon>
        <taxon>Apioideae</taxon>
        <taxon>apioid superclade</taxon>
        <taxon>Tordylieae</taxon>
        <taxon>Tordyliinae</taxon>
        <taxon>Heracleum</taxon>
    </lineage>
</organism>
<dbReference type="AlphaFoldDB" id="A0AAD8JFP7"/>
<reference evidence="1" key="2">
    <citation type="submission" date="2023-05" db="EMBL/GenBank/DDBJ databases">
        <authorList>
            <person name="Schelkunov M.I."/>
        </authorList>
    </citation>
    <scope>NUCLEOTIDE SEQUENCE</scope>
    <source>
        <strain evidence="1">Hsosn_3</strain>
        <tissue evidence="1">Leaf</tissue>
    </source>
</reference>